<name>A0A914Q457_9BILA</name>
<dbReference type="Proteomes" id="UP000887578">
    <property type="component" value="Unplaced"/>
</dbReference>
<reference evidence="3" key="1">
    <citation type="submission" date="2022-11" db="UniProtKB">
        <authorList>
            <consortium name="WormBaseParasite"/>
        </authorList>
    </citation>
    <scope>IDENTIFICATION</scope>
</reference>
<evidence type="ECO:0000313" key="3">
    <source>
        <dbReference type="WBParaSite" id="PDA_v2.g26042.t1"/>
    </source>
</evidence>
<protein>
    <submittedName>
        <fullName evidence="3">Uncharacterized protein</fullName>
    </submittedName>
</protein>
<keyword evidence="1" id="KW-0175">Coiled coil</keyword>
<keyword evidence="2" id="KW-1185">Reference proteome</keyword>
<dbReference type="AlphaFoldDB" id="A0A914Q457"/>
<dbReference type="WBParaSite" id="PDA_v2.g26042.t1">
    <property type="protein sequence ID" value="PDA_v2.g26042.t1"/>
    <property type="gene ID" value="PDA_v2.g26042"/>
</dbReference>
<organism evidence="2 3">
    <name type="scientific">Panagrolaimus davidi</name>
    <dbReference type="NCBI Taxonomy" id="227884"/>
    <lineage>
        <taxon>Eukaryota</taxon>
        <taxon>Metazoa</taxon>
        <taxon>Ecdysozoa</taxon>
        <taxon>Nematoda</taxon>
        <taxon>Chromadorea</taxon>
        <taxon>Rhabditida</taxon>
        <taxon>Tylenchina</taxon>
        <taxon>Panagrolaimomorpha</taxon>
        <taxon>Panagrolaimoidea</taxon>
        <taxon>Panagrolaimidae</taxon>
        <taxon>Panagrolaimus</taxon>
    </lineage>
</organism>
<proteinExistence type="predicted"/>
<sequence length="76" mass="9274">MEEELQRVNQKNKELEEENQCLRNQIIIISNTWDEILWKDLIENDKMQERINALNELTKCATKISELEKKKRMQNR</sequence>
<evidence type="ECO:0000313" key="2">
    <source>
        <dbReference type="Proteomes" id="UP000887578"/>
    </source>
</evidence>
<evidence type="ECO:0000256" key="1">
    <source>
        <dbReference type="SAM" id="Coils"/>
    </source>
</evidence>
<feature type="coiled-coil region" evidence="1">
    <location>
        <begin position="1"/>
        <end position="32"/>
    </location>
</feature>
<accession>A0A914Q457</accession>